<keyword evidence="10" id="KW-1185">Reference proteome</keyword>
<evidence type="ECO:0000256" key="7">
    <source>
        <dbReference type="RuleBase" id="RU004473"/>
    </source>
</evidence>
<dbReference type="InterPro" id="IPR036291">
    <property type="entry name" value="NAD(P)-bd_dom_sf"/>
</dbReference>
<evidence type="ECO:0000256" key="2">
    <source>
        <dbReference type="ARBA" id="ARBA00001911"/>
    </source>
</evidence>
<keyword evidence="5" id="KW-0520">NAD</keyword>
<dbReference type="PANTHER" id="PTHR43000">
    <property type="entry name" value="DTDP-D-GLUCOSE 4,6-DEHYDRATASE-RELATED"/>
    <property type="match status" value="1"/>
</dbReference>
<dbReference type="GO" id="GO:0016787">
    <property type="term" value="F:hydrolase activity"/>
    <property type="evidence" value="ECO:0007669"/>
    <property type="project" value="UniProtKB-KW"/>
</dbReference>
<evidence type="ECO:0000256" key="4">
    <source>
        <dbReference type="ARBA" id="ARBA00011990"/>
    </source>
</evidence>
<comment type="catalytic activity">
    <reaction evidence="1 7">
        <text>dTDP-alpha-D-glucose = dTDP-4-dehydro-6-deoxy-alpha-D-glucose + H2O</text>
        <dbReference type="Rhea" id="RHEA:17221"/>
        <dbReference type="ChEBI" id="CHEBI:15377"/>
        <dbReference type="ChEBI" id="CHEBI:57477"/>
        <dbReference type="ChEBI" id="CHEBI:57649"/>
        <dbReference type="EC" id="4.2.1.46"/>
    </reaction>
</comment>
<evidence type="ECO:0000313" key="9">
    <source>
        <dbReference type="EMBL" id="TBW56656.1"/>
    </source>
</evidence>
<proteinExistence type="inferred from homology"/>
<keyword evidence="6 7" id="KW-0456">Lyase</keyword>
<dbReference type="SUPFAM" id="SSF51735">
    <property type="entry name" value="NAD(P)-binding Rossmann-fold domains"/>
    <property type="match status" value="1"/>
</dbReference>
<keyword evidence="9" id="KW-0378">Hydrolase</keyword>
<comment type="cofactor">
    <cofactor evidence="2 7">
        <name>NAD(+)</name>
        <dbReference type="ChEBI" id="CHEBI:57540"/>
    </cofactor>
</comment>
<dbReference type="EMBL" id="SJDL01000010">
    <property type="protein sequence ID" value="TBW56656.1"/>
    <property type="molecule type" value="Genomic_DNA"/>
</dbReference>
<dbReference type="Gene3D" id="3.90.25.10">
    <property type="entry name" value="UDP-galactose 4-epimerase, domain 1"/>
    <property type="match status" value="1"/>
</dbReference>
<dbReference type="Pfam" id="PF16363">
    <property type="entry name" value="GDP_Man_Dehyd"/>
    <property type="match status" value="1"/>
</dbReference>
<sequence>MKVLVTGGAGFIGSALIRFLVQQTDVFVINLDKLTYAATPEALDAVRGSDRYRFEAVDICDRTAVERVFEQYHPDAIMHLAAESHVDRSIDGPEACVQTNVVGTFVLLEASRHYLKRQSAMERSRFRFHHISTDEVFGDLAPDALPFTEASPYSPSSPYAATKAASDHLVRAWGRTYGVPVVLSNCSNNYGPFQYPEKLIPLTIFNALRGEPLPLYGRGDQIRDWLHVDDHAKALFRILSQGQVGETYLVGGQSERTNLEVVEAICDHLQLRLPRPHGYRQLIRFVDDRPGHDRRYAVSPSEALTALGWSRQYTFESGIRQTVDWYVDNREWLYGSGADGSRQGAGGSG</sequence>
<evidence type="ECO:0000256" key="1">
    <source>
        <dbReference type="ARBA" id="ARBA00001539"/>
    </source>
</evidence>
<accession>A0ABY1ZNF0</accession>
<dbReference type="InterPro" id="IPR005888">
    <property type="entry name" value="dTDP_Gluc_deHydtase"/>
</dbReference>
<name>A0ABY1ZNF0_9GAMM</name>
<evidence type="ECO:0000313" key="10">
    <source>
        <dbReference type="Proteomes" id="UP000313645"/>
    </source>
</evidence>
<evidence type="ECO:0000256" key="3">
    <source>
        <dbReference type="ARBA" id="ARBA00008178"/>
    </source>
</evidence>
<dbReference type="Gene3D" id="3.40.50.720">
    <property type="entry name" value="NAD(P)-binding Rossmann-like Domain"/>
    <property type="match status" value="1"/>
</dbReference>
<dbReference type="Proteomes" id="UP000313645">
    <property type="component" value="Unassembled WGS sequence"/>
</dbReference>
<dbReference type="EC" id="4.2.1.46" evidence="4 7"/>
<organism evidence="9 10">
    <name type="scientific">Marinobacter halodurans</name>
    <dbReference type="NCBI Taxonomy" id="2528979"/>
    <lineage>
        <taxon>Bacteria</taxon>
        <taxon>Pseudomonadati</taxon>
        <taxon>Pseudomonadota</taxon>
        <taxon>Gammaproteobacteria</taxon>
        <taxon>Pseudomonadales</taxon>
        <taxon>Marinobacteraceae</taxon>
        <taxon>Marinobacter</taxon>
    </lineage>
</organism>
<reference evidence="9 10" key="1">
    <citation type="submission" date="2019-02" db="EMBL/GenBank/DDBJ databases">
        <title>Marinobacter halodurans sp. nov., a marine bacterium isolated from sea tidal flat.</title>
        <authorList>
            <person name="Yoo Y."/>
            <person name="Lee D.W."/>
            <person name="Kim B.S."/>
            <person name="Kim J.-J."/>
        </authorList>
    </citation>
    <scope>NUCLEOTIDE SEQUENCE [LARGE SCALE GENOMIC DNA]</scope>
    <source>
        <strain evidence="9 10">YJ-S3-2</strain>
    </source>
</reference>
<protein>
    <recommendedName>
        <fullName evidence="4 7">dTDP-glucose 4,6-dehydratase</fullName>
        <ecNumber evidence="4 7">4.2.1.46</ecNumber>
    </recommendedName>
</protein>
<evidence type="ECO:0000259" key="8">
    <source>
        <dbReference type="Pfam" id="PF16363"/>
    </source>
</evidence>
<dbReference type="InterPro" id="IPR016040">
    <property type="entry name" value="NAD(P)-bd_dom"/>
</dbReference>
<comment type="similarity">
    <text evidence="3 7">Belongs to the NAD(P)-dependent epimerase/dehydratase family. dTDP-glucose dehydratase subfamily.</text>
</comment>
<evidence type="ECO:0000256" key="6">
    <source>
        <dbReference type="ARBA" id="ARBA00023239"/>
    </source>
</evidence>
<feature type="domain" description="NAD(P)-binding" evidence="8">
    <location>
        <begin position="4"/>
        <end position="322"/>
    </location>
</feature>
<evidence type="ECO:0000256" key="5">
    <source>
        <dbReference type="ARBA" id="ARBA00023027"/>
    </source>
</evidence>
<dbReference type="CDD" id="cd05246">
    <property type="entry name" value="dTDP_GD_SDR_e"/>
    <property type="match status" value="1"/>
</dbReference>
<dbReference type="RefSeq" id="WP_131480935.1">
    <property type="nucleotide sequence ID" value="NZ_SJDL01000010.1"/>
</dbReference>
<dbReference type="GO" id="GO:0008460">
    <property type="term" value="F:dTDP-glucose 4,6-dehydratase activity"/>
    <property type="evidence" value="ECO:0007669"/>
    <property type="project" value="UniProtKB-EC"/>
</dbReference>
<comment type="caution">
    <text evidence="9">The sequence shown here is derived from an EMBL/GenBank/DDBJ whole genome shotgun (WGS) entry which is preliminary data.</text>
</comment>
<dbReference type="NCBIfam" id="TIGR01181">
    <property type="entry name" value="dTDP_gluc_dehyt"/>
    <property type="match status" value="1"/>
</dbReference>
<gene>
    <name evidence="9" type="primary">rfbB</name>
    <name evidence="9" type="ORF">EZI54_08365</name>
</gene>